<comment type="caution">
    <text evidence="5">The sequence shown here is derived from an EMBL/GenBank/DDBJ whole genome shotgun (WGS) entry which is preliminary data.</text>
</comment>
<feature type="domain" description="Helicase ATP-binding" evidence="3">
    <location>
        <begin position="198"/>
        <end position="457"/>
    </location>
</feature>
<evidence type="ECO:0000313" key="5">
    <source>
        <dbReference type="EMBL" id="OWQ98089.1"/>
    </source>
</evidence>
<evidence type="ECO:0008006" key="7">
    <source>
        <dbReference type="Google" id="ProtNLM"/>
    </source>
</evidence>
<dbReference type="GO" id="GO:0016887">
    <property type="term" value="F:ATP hydrolysis activity"/>
    <property type="evidence" value="ECO:0007669"/>
    <property type="project" value="TreeGrafter"/>
</dbReference>
<dbReference type="RefSeq" id="WP_088486350.1">
    <property type="nucleotide sequence ID" value="NZ_NISI01000024.1"/>
</dbReference>
<evidence type="ECO:0000256" key="1">
    <source>
        <dbReference type="ARBA" id="ARBA00022741"/>
    </source>
</evidence>
<dbReference type="PROSITE" id="PS51192">
    <property type="entry name" value="HELICASE_ATP_BIND_1"/>
    <property type="match status" value="1"/>
</dbReference>
<gene>
    <name evidence="5" type="ORF">CDO81_26885</name>
</gene>
<dbReference type="SMART" id="SM00490">
    <property type="entry name" value="HELICc"/>
    <property type="match status" value="1"/>
</dbReference>
<keyword evidence="2" id="KW-0067">ATP-binding</keyword>
<evidence type="ECO:0000259" key="4">
    <source>
        <dbReference type="PROSITE" id="PS51194"/>
    </source>
</evidence>
<dbReference type="EMBL" id="NISI01000024">
    <property type="protein sequence ID" value="OWQ98089.1"/>
    <property type="molecule type" value="Genomic_DNA"/>
</dbReference>
<protein>
    <recommendedName>
        <fullName evidence="7">DEAD/DEAH box helicase</fullName>
    </recommendedName>
</protein>
<keyword evidence="6" id="KW-1185">Reference proteome</keyword>
<dbReference type="OrthoDB" id="9815222at2"/>
<keyword evidence="1" id="KW-0547">Nucleotide-binding</keyword>
<dbReference type="PANTHER" id="PTHR47962">
    <property type="entry name" value="ATP-DEPENDENT HELICASE LHR-RELATED-RELATED"/>
    <property type="match status" value="1"/>
</dbReference>
<dbReference type="GO" id="GO:0003677">
    <property type="term" value="F:DNA binding"/>
    <property type="evidence" value="ECO:0007669"/>
    <property type="project" value="TreeGrafter"/>
</dbReference>
<dbReference type="PROSITE" id="PS51194">
    <property type="entry name" value="HELICASE_CTER"/>
    <property type="match status" value="1"/>
</dbReference>
<dbReference type="PANTHER" id="PTHR47962:SF5">
    <property type="entry name" value="ATP-DEPENDENT HELICASE LHR-RELATED"/>
    <property type="match status" value="1"/>
</dbReference>
<dbReference type="SMART" id="SM00487">
    <property type="entry name" value="DEXDc"/>
    <property type="match status" value="1"/>
</dbReference>
<dbReference type="GO" id="GO:0005524">
    <property type="term" value="F:ATP binding"/>
    <property type="evidence" value="ECO:0007669"/>
    <property type="project" value="UniProtKB-KW"/>
</dbReference>
<dbReference type="NCBIfam" id="NF041067">
    <property type="entry name" value="DpdJ"/>
    <property type="match status" value="1"/>
</dbReference>
<accession>A0A254MXL8</accession>
<dbReference type="Gene3D" id="3.40.50.300">
    <property type="entry name" value="P-loop containing nucleotide triphosphate hydrolases"/>
    <property type="match status" value="3"/>
</dbReference>
<dbReference type="Pfam" id="PF00270">
    <property type="entry name" value="DEAD"/>
    <property type="match status" value="1"/>
</dbReference>
<name>A0A254MXL8_9BURK</name>
<organism evidence="5 6">
    <name type="scientific">Roseateles puraquae</name>
    <dbReference type="NCBI Taxonomy" id="431059"/>
    <lineage>
        <taxon>Bacteria</taxon>
        <taxon>Pseudomonadati</taxon>
        <taxon>Pseudomonadota</taxon>
        <taxon>Betaproteobacteria</taxon>
        <taxon>Burkholderiales</taxon>
        <taxon>Sphaerotilaceae</taxon>
        <taxon>Roseateles</taxon>
    </lineage>
</organism>
<sequence length="1601" mass="177856">MGLTADLLLAERALDALEQIEARGLVWGLVDNALSDDEVTDALRAVLDEPRNQALRSDPACSIVTTRDLREMLTSLNMLFEVPETGPGARNGWRTRMAEGVRLIAQLRQLFPKHDDRKDPSGAKWASAATLVADYRFLRRARRYPRRDQNASMVLAALADAVTEPGLSSALEHWLGKMGEGAGLSRFQVESTRRLLLSLQQRSLTGTLVSAGTGSGKTLAFYLPALSWLAHQRVQQPQSRGVRVLALYPRNELLKDQLAEVYDQCRTFDAWVARRGGRPLRVGVLYGDTPHTASSAFKNWSGNAQERICPFFACPRPGCAGEMVLRQRDVEQRLTRLVCRGCGHTVDAAHLAFTRSEIEADPPDILFSTVEMLNRHISNPRQCHVFGVGPRALRVPDLVLMDEVHLYAGTYGAQVAYLMRRWWAASGRRSSFVGLSATIAEGQTFFASLTGLSEQVVQEIKPLDTDIVEEGAEYLLALRGDPVSQTSLLSTSIQTLMLGSRLLDPPETFDKRTRPFFGWRSFAFTDQLDATNRLFMDFLDAEGRDRWGRPNRVRHPDGGLARLREPLDPPGRRYLAGQDWRVPRAIGHDLSRSLEVARTTAHDKGVSGRSEVVVATSALEVGFDDPGVGLVVQHKAPRSMASFLQRKGRAGRTRHMRPWTVVVLTDYGRDRLAYQAYDQLFDPELPARQLPLSNRYVQRMQAVYALLDELGALTGGDAVTGPLWGTLAGPTEEPALQRWPESVQRQLRQLLSNLPAAQGGPEWDQICRQLLIRARELAPPGADRGIRYAGENWLGSELRRRRVIELLGRLLDDHTRSERLAASLSDRLSLTSEQTDLVLWTQPRPVMLGAIPTALRRLATGWRAHGKAGADLQAVHPLPDFIPANLFSDLSLPELRLELPGGLDIPSPQYLPVQQGLGEFAPGRVSRRYDAALWLGVTSEVLEELMPADGTVVERDADIDAWYAGEPQRPFHRPDQGRAQPWQALRPTAAWLALVPAGRAAAGKPEVADTSNAQLVWSSHLQAPRAGKAFALPTYVGITRLISGVVAHTHAGQSQALVRRYAIGSRAELRLRQGSTSARISVHWRFLQGGQPAGVGFDIDTDALVLALDLPAQLHAAIDWSDRRRERAARAARYRYEASEDAAFREVVSSVFIRGWIAQVFQISALLVARSDDLPLVQALDRLAQGEHQAQLLGVLQAVFQAPDVQADDEAPDRLRQTLEDALRSPEVMRAIRGVARVLADPIDAEWDAWLSLTVRATLGAACLEAIQQACPQVDCESLAVDIEPGLRDDASTAETPEIWISETNPGGNGLIEQVVELLVTQPDAFYRHVEAALGPRDFEWTERQLREMVTWLGGETPDADLVDSVLRVRQATTTAEAQQAFGVLRAELVRRGQSVFHGYAVALSMRLLRPDTPAELDGLLCEIQCHWDELEDRFGIEVDVRVVCALFSEDQRLDQAFRGMGLSLPASGNRRVWRFGVLMGVLWARGHALRATALPWSNRYWASPIDTERLLLEQWLTQRPQPIDPTVPGWSDTARERLVSTSQVVICVEAAQAGQWLPRVLRAMVIEPVQFDYLNVFARLTGVKRRDHFVEWTFSIPDSP</sequence>
<dbReference type="Proteomes" id="UP000197446">
    <property type="component" value="Unassembled WGS sequence"/>
</dbReference>
<dbReference type="InterPro" id="IPR027417">
    <property type="entry name" value="P-loop_NTPase"/>
</dbReference>
<dbReference type="InterPro" id="IPR052511">
    <property type="entry name" value="ATP-dep_Helicase"/>
</dbReference>
<feature type="domain" description="Helicase C-terminal" evidence="4">
    <location>
        <begin position="523"/>
        <end position="698"/>
    </location>
</feature>
<dbReference type="InterPro" id="IPR001650">
    <property type="entry name" value="Helicase_C-like"/>
</dbReference>
<reference evidence="5 6" key="1">
    <citation type="journal article" date="2007" name="Int. J. Syst. Evol. Microbiol.">
        <title>Description of Pelomonas aquatica sp. nov. and Pelomonas puraquae sp. nov., isolated from industrial and haemodialysis water.</title>
        <authorList>
            <person name="Gomila M."/>
            <person name="Bowien B."/>
            <person name="Falsen E."/>
            <person name="Moore E.R."/>
            <person name="Lalucat J."/>
        </authorList>
    </citation>
    <scope>NUCLEOTIDE SEQUENCE [LARGE SCALE GENOMIC DNA]</scope>
    <source>
        <strain evidence="5 6">CCUG 52769</strain>
    </source>
</reference>
<proteinExistence type="predicted"/>
<dbReference type="SUPFAM" id="SSF52540">
    <property type="entry name" value="P-loop containing nucleoside triphosphate hydrolases"/>
    <property type="match status" value="1"/>
</dbReference>
<evidence type="ECO:0000259" key="3">
    <source>
        <dbReference type="PROSITE" id="PS51192"/>
    </source>
</evidence>
<evidence type="ECO:0000256" key="2">
    <source>
        <dbReference type="ARBA" id="ARBA00022840"/>
    </source>
</evidence>
<dbReference type="InterPro" id="IPR011545">
    <property type="entry name" value="DEAD/DEAH_box_helicase_dom"/>
</dbReference>
<dbReference type="InterPro" id="IPR014001">
    <property type="entry name" value="Helicase_ATP-bd"/>
</dbReference>
<dbReference type="Pfam" id="PF00271">
    <property type="entry name" value="Helicase_C"/>
    <property type="match status" value="1"/>
</dbReference>
<evidence type="ECO:0000313" key="6">
    <source>
        <dbReference type="Proteomes" id="UP000197446"/>
    </source>
</evidence>